<dbReference type="GO" id="GO:0008964">
    <property type="term" value="F:phosphoenolpyruvate carboxylase activity"/>
    <property type="evidence" value="ECO:0007669"/>
    <property type="project" value="UniProtKB-UniRule"/>
</dbReference>
<evidence type="ECO:0000256" key="4">
    <source>
        <dbReference type="ARBA" id="ARBA00012305"/>
    </source>
</evidence>
<dbReference type="RefSeq" id="WP_100113075.1">
    <property type="nucleotide sequence ID" value="NZ_MDVB01000007.1"/>
</dbReference>
<evidence type="ECO:0000256" key="2">
    <source>
        <dbReference type="ARBA" id="ARBA00003670"/>
    </source>
</evidence>
<dbReference type="NCBIfam" id="NF000584">
    <property type="entry name" value="PRK00009.1"/>
    <property type="match status" value="1"/>
</dbReference>
<evidence type="ECO:0000256" key="9">
    <source>
        <dbReference type="ARBA" id="ARBA00048995"/>
    </source>
</evidence>
<comment type="catalytic activity">
    <reaction evidence="9 10">
        <text>oxaloacetate + phosphate = phosphoenolpyruvate + hydrogencarbonate</text>
        <dbReference type="Rhea" id="RHEA:28370"/>
        <dbReference type="ChEBI" id="CHEBI:16452"/>
        <dbReference type="ChEBI" id="CHEBI:17544"/>
        <dbReference type="ChEBI" id="CHEBI:43474"/>
        <dbReference type="ChEBI" id="CHEBI:58702"/>
        <dbReference type="EC" id="4.1.1.31"/>
    </reaction>
</comment>
<evidence type="ECO:0000313" key="13">
    <source>
        <dbReference type="EMBL" id="PIT18145.1"/>
    </source>
</evidence>
<evidence type="ECO:0000256" key="11">
    <source>
        <dbReference type="PROSITE-ProRule" id="PRU10111"/>
    </source>
</evidence>
<sequence>MPTSLLDKHKDAPLSADISFLTQALFNILQHETTEAVQTVLRQLLNGNQPQTTIQQALPALDLRQQQDLIRACSLFAQVLNIAEDAHHERRRLAYENNSQHPGRTSFIRVINQIQQQHISTSELEQTLQHTSISAVLTAHPTEVQRQCILCFQRHIRTILNERNHTGKHHSEQLQQQTEAILLALWQTDETRHFKISVSDEIYNSVTYFPLSFFKAVPALYRKLQQQLASIYPQASLPNVLSIGGWVGGDRDGNPFVNADTLQEAFTFQANTLLQHYHQCLDELHQLLPLSTRRVQVDHTVLQMAEQSPDTATAHKEEPYRRALTYIQARLHATAQQLGIKQDSPPHGLPPYQQPAELLQELNNIASSLQQNGSALLSHGKLADLIRSISLFGFHLMPIDLRQHAAKHAEVVAELFTHAGLEAFQTLSEAAKQRVLLRELSTQRPLYSPYIQYSPHTMRELAIFQTAASIKNHYGETAINQCIISNTETVSDILVVALLLKETGLLSISNEKPTSRINIVPLFETIDALHNCLGIMDNLFNLPWYRAFLHSRDNLQEIMLGYSDSNKDGGYVTSQWSLYQAESRLVQLFDRHHIRLRLFHGRGGSVGRGGGPSFDAIMAQPAGSVAGQIRITEQGEVITAKYADPTNAERNLEALIAATLEATVLPPQNSEPDSKLMDALSVSAFKYYRQLITFPGFIDYFLQTSPIQEIASLNIGSRPASRKTLARIQDLRAIPWVFSWTQNRLMLPAWYGFGSAVVDLIEQDSSNLQRLQQQAQHSPFFQTMLSNMDQVMAKADLTIAKAYISLATDQEAAQTIYTMLANEFERSRQALLNILQRQHYLSDNRTLARSLALRIPYLNTLNWLQVHLLEQLRQQPDNSEILQLIHLTINGIAQGLRNTG</sequence>
<feature type="active site" evidence="10 11">
    <location>
        <position position="140"/>
    </location>
</feature>
<dbReference type="PROSITE" id="PS00393">
    <property type="entry name" value="PEPCASE_2"/>
    <property type="match status" value="1"/>
</dbReference>
<comment type="similarity">
    <text evidence="3 10">Belongs to the PEPCase type 1 family.</text>
</comment>
<dbReference type="Pfam" id="PF00311">
    <property type="entry name" value="PEPcase"/>
    <property type="match status" value="1"/>
</dbReference>
<protein>
    <recommendedName>
        <fullName evidence="5 10">Phosphoenolpyruvate carboxylase</fullName>
        <shortName evidence="10">PEPC</shortName>
        <shortName evidence="10">PEPCase</shortName>
        <ecNumber evidence="4 10">4.1.1.31</ecNumber>
    </recommendedName>
</protein>
<evidence type="ECO:0000256" key="1">
    <source>
        <dbReference type="ARBA" id="ARBA00001946"/>
    </source>
</evidence>
<keyword evidence="8 10" id="KW-0120">Carbon dioxide fixation</keyword>
<dbReference type="InterPro" id="IPR015813">
    <property type="entry name" value="Pyrv/PenolPyrv_kinase-like_dom"/>
</dbReference>
<dbReference type="GO" id="GO:0000287">
    <property type="term" value="F:magnesium ion binding"/>
    <property type="evidence" value="ECO:0007669"/>
    <property type="project" value="UniProtKB-UniRule"/>
</dbReference>
<evidence type="ECO:0000256" key="6">
    <source>
        <dbReference type="ARBA" id="ARBA00022842"/>
    </source>
</evidence>
<evidence type="ECO:0000256" key="7">
    <source>
        <dbReference type="ARBA" id="ARBA00023239"/>
    </source>
</evidence>
<dbReference type="PROSITE" id="PS00781">
    <property type="entry name" value="PEPCASE_1"/>
    <property type="match status" value="1"/>
</dbReference>
<dbReference type="InterPro" id="IPR033129">
    <property type="entry name" value="PEPCASE_His_AS"/>
</dbReference>
<dbReference type="HAMAP" id="MF_00595">
    <property type="entry name" value="PEPcase_type1"/>
    <property type="match status" value="1"/>
</dbReference>
<dbReference type="InterPro" id="IPR021135">
    <property type="entry name" value="PEP_COase"/>
</dbReference>
<evidence type="ECO:0000313" key="14">
    <source>
        <dbReference type="Proteomes" id="UP000231293"/>
    </source>
</evidence>
<evidence type="ECO:0000256" key="3">
    <source>
        <dbReference type="ARBA" id="ARBA00008346"/>
    </source>
</evidence>
<evidence type="ECO:0000256" key="10">
    <source>
        <dbReference type="HAMAP-Rule" id="MF_00595"/>
    </source>
</evidence>
<dbReference type="GO" id="GO:0005829">
    <property type="term" value="C:cytosol"/>
    <property type="evidence" value="ECO:0007669"/>
    <property type="project" value="TreeGrafter"/>
</dbReference>
<comment type="caution">
    <text evidence="13">The sequence shown here is derived from an EMBL/GenBank/DDBJ whole genome shotgun (WGS) entry which is preliminary data.</text>
</comment>
<reference evidence="13 14" key="1">
    <citation type="journal article" date="2017" name="MBio">
        <title>Type VI secretion-mediated competition in the bee gut microbiome.</title>
        <authorList>
            <person name="Steele M.I."/>
            <person name="Kwong W.K."/>
            <person name="Powell J.E."/>
            <person name="Whiteley M."/>
            <person name="Moran N.A."/>
        </authorList>
    </citation>
    <scope>NUCLEOTIDE SEQUENCE [LARGE SCALE GENOMIC DNA]</scope>
    <source>
        <strain evidence="13 14">App2-2</strain>
    </source>
</reference>
<evidence type="ECO:0000256" key="5">
    <source>
        <dbReference type="ARBA" id="ARBA00022419"/>
    </source>
</evidence>
<evidence type="ECO:0000256" key="8">
    <source>
        <dbReference type="ARBA" id="ARBA00023300"/>
    </source>
</evidence>
<comment type="subunit">
    <text evidence="10">Homotetramer.</text>
</comment>
<gene>
    <name evidence="10" type="primary">ppc</name>
    <name evidence="13" type="ORF">BGI32_01510</name>
</gene>
<dbReference type="EC" id="4.1.1.31" evidence="4 10"/>
<comment type="cofactor">
    <cofactor evidence="1 10">
        <name>Mg(2+)</name>
        <dbReference type="ChEBI" id="CHEBI:18420"/>
    </cofactor>
</comment>
<dbReference type="InterPro" id="IPR018129">
    <property type="entry name" value="PEP_COase_Lys_AS"/>
</dbReference>
<dbReference type="GO" id="GO:0015977">
    <property type="term" value="P:carbon fixation"/>
    <property type="evidence" value="ECO:0007669"/>
    <property type="project" value="UniProtKB-UniRule"/>
</dbReference>
<dbReference type="GO" id="GO:0006107">
    <property type="term" value="P:oxaloacetate metabolic process"/>
    <property type="evidence" value="ECO:0007669"/>
    <property type="project" value="UniProtKB-UniRule"/>
</dbReference>
<dbReference type="AlphaFoldDB" id="A0A2N9WWC8"/>
<dbReference type="SUPFAM" id="SSF51621">
    <property type="entry name" value="Phosphoenolpyruvate/pyruvate domain"/>
    <property type="match status" value="1"/>
</dbReference>
<keyword evidence="6 10" id="KW-0460">Magnesium</keyword>
<evidence type="ECO:0000256" key="12">
    <source>
        <dbReference type="PROSITE-ProRule" id="PRU10112"/>
    </source>
</evidence>
<dbReference type="PANTHER" id="PTHR30523:SF6">
    <property type="entry name" value="PHOSPHOENOLPYRUVATE CARBOXYLASE"/>
    <property type="match status" value="1"/>
</dbReference>
<feature type="active site" evidence="10 12">
    <location>
        <position position="567"/>
    </location>
</feature>
<keyword evidence="7 10" id="KW-0456">Lyase</keyword>
<dbReference type="PANTHER" id="PTHR30523">
    <property type="entry name" value="PHOSPHOENOLPYRUVATE CARBOXYLASE"/>
    <property type="match status" value="1"/>
</dbReference>
<name>A0A2N9WWC8_9NEIS</name>
<dbReference type="Gene3D" id="1.20.1440.90">
    <property type="entry name" value="Phosphoenolpyruvate/pyruvate domain"/>
    <property type="match status" value="1"/>
</dbReference>
<accession>A0A2N9WWC8</accession>
<keyword evidence="13" id="KW-0670">Pyruvate</keyword>
<dbReference type="EMBL" id="MDVB01000007">
    <property type="protein sequence ID" value="PIT18145.1"/>
    <property type="molecule type" value="Genomic_DNA"/>
</dbReference>
<dbReference type="GO" id="GO:0006099">
    <property type="term" value="P:tricarboxylic acid cycle"/>
    <property type="evidence" value="ECO:0007669"/>
    <property type="project" value="InterPro"/>
</dbReference>
<organism evidence="13 14">
    <name type="scientific">Snodgrassella alvi</name>
    <dbReference type="NCBI Taxonomy" id="1196083"/>
    <lineage>
        <taxon>Bacteria</taxon>
        <taxon>Pseudomonadati</taxon>
        <taxon>Pseudomonadota</taxon>
        <taxon>Betaproteobacteria</taxon>
        <taxon>Neisseriales</taxon>
        <taxon>Neisseriaceae</taxon>
        <taxon>Snodgrassella</taxon>
    </lineage>
</organism>
<comment type="function">
    <text evidence="2 10">Forms oxaloacetate, a four-carbon dicarboxylic acid source for the tricarboxylic acid cycle.</text>
</comment>
<dbReference type="PRINTS" id="PR00150">
    <property type="entry name" value="PEPCARBXLASE"/>
</dbReference>
<dbReference type="InterPro" id="IPR022805">
    <property type="entry name" value="PEP_COase_bac/pln-type"/>
</dbReference>
<dbReference type="Proteomes" id="UP000231293">
    <property type="component" value="Unassembled WGS sequence"/>
</dbReference>
<proteinExistence type="inferred from homology"/>